<dbReference type="AlphaFoldDB" id="A0A9X2XWN8"/>
<dbReference type="InterPro" id="IPR014284">
    <property type="entry name" value="RNA_pol_sigma-70_dom"/>
</dbReference>
<dbReference type="NCBIfam" id="TIGR02937">
    <property type="entry name" value="sigma70-ECF"/>
    <property type="match status" value="1"/>
</dbReference>
<evidence type="ECO:0000256" key="1">
    <source>
        <dbReference type="ARBA" id="ARBA00010641"/>
    </source>
</evidence>
<proteinExistence type="inferred from homology"/>
<comment type="caution">
    <text evidence="7">The sequence shown here is derived from an EMBL/GenBank/DDBJ whole genome shotgun (WGS) entry which is preliminary data.</text>
</comment>
<dbReference type="Pfam" id="PF04542">
    <property type="entry name" value="Sigma70_r2"/>
    <property type="match status" value="1"/>
</dbReference>
<dbReference type="PANTHER" id="PTHR43133">
    <property type="entry name" value="RNA POLYMERASE ECF-TYPE SIGMA FACTO"/>
    <property type="match status" value="1"/>
</dbReference>
<gene>
    <name evidence="7" type="ORF">OCK74_13235</name>
</gene>
<dbReference type="Gene3D" id="1.10.10.10">
    <property type="entry name" value="Winged helix-like DNA-binding domain superfamily/Winged helix DNA-binding domain"/>
    <property type="match status" value="1"/>
</dbReference>
<sequence length="188" mass="22233">MALKENEINATLLWDRMRSGDSSALQELYNIYYQYLFGAGFSLCLDRELTKDSIHDLFLSIWAKREKIPAVSSVGAYLCTCIRRKIIDVLKKEQFLEQNISSEDYEMQFSYEEVIIAFQTEHETRLKLDKALAQLTKKQKEVIRLRFFENKSFEEIALLLNSEPRTIYNHMYEAMKQLRYFLSSTYSS</sequence>
<reference evidence="7" key="2">
    <citation type="submission" date="2023-04" db="EMBL/GenBank/DDBJ databases">
        <title>Paracnuella aquatica gen. nov., sp. nov., a member of the family Chitinophagaceae isolated from a hot spring.</title>
        <authorList>
            <person name="Wang C."/>
        </authorList>
    </citation>
    <scope>NUCLEOTIDE SEQUENCE</scope>
    <source>
        <strain evidence="7">LB-8</strain>
    </source>
</reference>
<dbReference type="InterPro" id="IPR007627">
    <property type="entry name" value="RNA_pol_sigma70_r2"/>
</dbReference>
<dbReference type="InterPro" id="IPR013249">
    <property type="entry name" value="RNA_pol_sigma70_r4_t2"/>
</dbReference>
<evidence type="ECO:0000256" key="4">
    <source>
        <dbReference type="ARBA" id="ARBA00023163"/>
    </source>
</evidence>
<dbReference type="Proteomes" id="UP001155483">
    <property type="component" value="Unassembled WGS sequence"/>
</dbReference>
<evidence type="ECO:0000256" key="3">
    <source>
        <dbReference type="ARBA" id="ARBA00023082"/>
    </source>
</evidence>
<evidence type="ECO:0000313" key="8">
    <source>
        <dbReference type="Proteomes" id="UP001155483"/>
    </source>
</evidence>
<keyword evidence="3" id="KW-0731">Sigma factor</keyword>
<dbReference type="GO" id="GO:0016987">
    <property type="term" value="F:sigma factor activity"/>
    <property type="evidence" value="ECO:0007669"/>
    <property type="project" value="UniProtKB-KW"/>
</dbReference>
<dbReference type="CDD" id="cd06171">
    <property type="entry name" value="Sigma70_r4"/>
    <property type="match status" value="1"/>
</dbReference>
<keyword evidence="4" id="KW-0804">Transcription</keyword>
<organism evidence="7 8">
    <name type="scientific">Paraflavisolibacter caeni</name>
    <dbReference type="NCBI Taxonomy" id="2982496"/>
    <lineage>
        <taxon>Bacteria</taxon>
        <taxon>Pseudomonadati</taxon>
        <taxon>Bacteroidota</taxon>
        <taxon>Chitinophagia</taxon>
        <taxon>Chitinophagales</taxon>
        <taxon>Chitinophagaceae</taxon>
        <taxon>Paraflavisolibacter</taxon>
    </lineage>
</organism>
<dbReference type="Gene3D" id="1.10.1740.10">
    <property type="match status" value="1"/>
</dbReference>
<comment type="similarity">
    <text evidence="1">Belongs to the sigma-70 factor family. ECF subfamily.</text>
</comment>
<feature type="domain" description="RNA polymerase sigma-70 region 2" evidence="5">
    <location>
        <begin position="28"/>
        <end position="94"/>
    </location>
</feature>
<protein>
    <submittedName>
        <fullName evidence="7">Sigma-70 family RNA polymerase sigma factor</fullName>
    </submittedName>
</protein>
<reference evidence="7" key="1">
    <citation type="submission" date="2022-09" db="EMBL/GenBank/DDBJ databases">
        <authorList>
            <person name="Yuan C."/>
            <person name="Ke Z."/>
        </authorList>
    </citation>
    <scope>NUCLEOTIDE SEQUENCE</scope>
    <source>
        <strain evidence="7">LB-8</strain>
    </source>
</reference>
<dbReference type="Pfam" id="PF08281">
    <property type="entry name" value="Sigma70_r4_2"/>
    <property type="match status" value="1"/>
</dbReference>
<dbReference type="SUPFAM" id="SSF88659">
    <property type="entry name" value="Sigma3 and sigma4 domains of RNA polymerase sigma factors"/>
    <property type="match status" value="1"/>
</dbReference>
<evidence type="ECO:0000259" key="6">
    <source>
        <dbReference type="Pfam" id="PF08281"/>
    </source>
</evidence>
<evidence type="ECO:0000256" key="2">
    <source>
        <dbReference type="ARBA" id="ARBA00023015"/>
    </source>
</evidence>
<dbReference type="InterPro" id="IPR013325">
    <property type="entry name" value="RNA_pol_sigma_r2"/>
</dbReference>
<name>A0A9X2XWN8_9BACT</name>
<dbReference type="RefSeq" id="WP_279297521.1">
    <property type="nucleotide sequence ID" value="NZ_JAOTIF010000009.1"/>
</dbReference>
<dbReference type="PANTHER" id="PTHR43133:SF46">
    <property type="entry name" value="RNA POLYMERASE SIGMA-70 FACTOR ECF SUBFAMILY"/>
    <property type="match status" value="1"/>
</dbReference>
<feature type="domain" description="RNA polymerase sigma factor 70 region 4 type 2" evidence="6">
    <location>
        <begin position="126"/>
        <end position="178"/>
    </location>
</feature>
<evidence type="ECO:0000313" key="7">
    <source>
        <dbReference type="EMBL" id="MCU7550081.1"/>
    </source>
</evidence>
<dbReference type="SUPFAM" id="SSF88946">
    <property type="entry name" value="Sigma2 domain of RNA polymerase sigma factors"/>
    <property type="match status" value="1"/>
</dbReference>
<dbReference type="GO" id="GO:0003677">
    <property type="term" value="F:DNA binding"/>
    <property type="evidence" value="ECO:0007669"/>
    <property type="project" value="InterPro"/>
</dbReference>
<dbReference type="GO" id="GO:0006352">
    <property type="term" value="P:DNA-templated transcription initiation"/>
    <property type="evidence" value="ECO:0007669"/>
    <property type="project" value="InterPro"/>
</dbReference>
<accession>A0A9X2XWN8</accession>
<dbReference type="InterPro" id="IPR013324">
    <property type="entry name" value="RNA_pol_sigma_r3/r4-like"/>
</dbReference>
<keyword evidence="8" id="KW-1185">Reference proteome</keyword>
<dbReference type="EMBL" id="JAOTIF010000009">
    <property type="protein sequence ID" value="MCU7550081.1"/>
    <property type="molecule type" value="Genomic_DNA"/>
</dbReference>
<dbReference type="InterPro" id="IPR039425">
    <property type="entry name" value="RNA_pol_sigma-70-like"/>
</dbReference>
<keyword evidence="2" id="KW-0805">Transcription regulation</keyword>
<evidence type="ECO:0000259" key="5">
    <source>
        <dbReference type="Pfam" id="PF04542"/>
    </source>
</evidence>
<dbReference type="InterPro" id="IPR036388">
    <property type="entry name" value="WH-like_DNA-bd_sf"/>
</dbReference>